<dbReference type="EMBL" id="KL585017">
    <property type="protein sequence ID" value="KEQ78654.1"/>
    <property type="molecule type" value="Genomic_DNA"/>
</dbReference>
<name>A0A074X4I4_AURPU</name>
<evidence type="ECO:0000313" key="1">
    <source>
        <dbReference type="EMBL" id="KEQ78654.1"/>
    </source>
</evidence>
<dbReference type="HOGENOM" id="CLU_2183433_0_0_1"/>
<evidence type="ECO:0000313" key="2">
    <source>
        <dbReference type="Proteomes" id="UP000030706"/>
    </source>
</evidence>
<organism evidence="1 2">
    <name type="scientific">Aureobasidium pullulans EXF-150</name>
    <dbReference type="NCBI Taxonomy" id="1043002"/>
    <lineage>
        <taxon>Eukaryota</taxon>
        <taxon>Fungi</taxon>
        <taxon>Dikarya</taxon>
        <taxon>Ascomycota</taxon>
        <taxon>Pezizomycotina</taxon>
        <taxon>Dothideomycetes</taxon>
        <taxon>Dothideomycetidae</taxon>
        <taxon>Dothideales</taxon>
        <taxon>Saccotheciaceae</taxon>
        <taxon>Aureobasidium</taxon>
    </lineage>
</organism>
<dbReference type="GeneID" id="40752372"/>
<gene>
    <name evidence="1" type="ORF">M438DRAFT_410081</name>
</gene>
<accession>A0A074X4I4</accession>
<proteinExistence type="predicted"/>
<dbReference type="AlphaFoldDB" id="A0A074X4I4"/>
<dbReference type="RefSeq" id="XP_029754841.1">
    <property type="nucleotide sequence ID" value="XM_029910066.1"/>
</dbReference>
<protein>
    <submittedName>
        <fullName evidence="1">Uncharacterized protein</fullName>
    </submittedName>
</protein>
<keyword evidence="2" id="KW-1185">Reference proteome</keyword>
<reference evidence="1 2" key="1">
    <citation type="journal article" date="2014" name="BMC Genomics">
        <title>Genome sequencing of four Aureobasidium pullulans varieties: biotechnological potential, stress tolerance, and description of new species.</title>
        <authorList>
            <person name="Gostin Ar C."/>
            <person name="Ohm R.A."/>
            <person name="Kogej T."/>
            <person name="Sonjak S."/>
            <person name="Turk M."/>
            <person name="Zajc J."/>
            <person name="Zalar P."/>
            <person name="Grube M."/>
            <person name="Sun H."/>
            <person name="Han J."/>
            <person name="Sharma A."/>
            <person name="Chiniquy J."/>
            <person name="Ngan C.Y."/>
            <person name="Lipzen A."/>
            <person name="Barry K."/>
            <person name="Grigoriev I.V."/>
            <person name="Gunde-Cimerman N."/>
        </authorList>
    </citation>
    <scope>NUCLEOTIDE SEQUENCE [LARGE SCALE GENOMIC DNA]</scope>
    <source>
        <strain evidence="1 2">EXF-150</strain>
    </source>
</reference>
<dbReference type="Proteomes" id="UP000030706">
    <property type="component" value="Unassembled WGS sequence"/>
</dbReference>
<sequence length="109" mass="12045">MPAQINVKPEMTVEAFIKGRATALRELIPNSIFLQYGLTSIAATSSAAQDAVYFQSALNIVPPQSTMLTTTDDVPGVWRVVSSLPWMQDAARDRQAVLLWLKEIKRKAV</sequence>